<evidence type="ECO:0000256" key="7">
    <source>
        <dbReference type="ARBA" id="ARBA00022989"/>
    </source>
</evidence>
<proteinExistence type="inferred from homology"/>
<dbReference type="Gene3D" id="1.20.1250.20">
    <property type="entry name" value="MFS general substrate transporter like domains"/>
    <property type="match status" value="2"/>
</dbReference>
<comment type="subcellular location">
    <subcellularLocation>
        <location evidence="1">Cell membrane</location>
        <topology evidence="1">Multi-pass membrane protein</topology>
    </subcellularLocation>
</comment>
<feature type="transmembrane region" description="Helical" evidence="10">
    <location>
        <begin position="157"/>
        <end position="179"/>
    </location>
</feature>
<evidence type="ECO:0000256" key="2">
    <source>
        <dbReference type="ARBA" id="ARBA00010992"/>
    </source>
</evidence>
<feature type="transmembrane region" description="Helical" evidence="10">
    <location>
        <begin position="305"/>
        <end position="327"/>
    </location>
</feature>
<keyword evidence="13" id="KW-1185">Reference proteome</keyword>
<evidence type="ECO:0000256" key="1">
    <source>
        <dbReference type="ARBA" id="ARBA00004651"/>
    </source>
</evidence>
<accession>A0A1B8TVA0</accession>
<dbReference type="RefSeq" id="WP_068361860.1">
    <property type="nucleotide sequence ID" value="NZ_CP019337.1"/>
</dbReference>
<feature type="transmembrane region" description="Helical" evidence="10">
    <location>
        <begin position="56"/>
        <end position="76"/>
    </location>
</feature>
<feature type="transmembrane region" description="Helical" evidence="10">
    <location>
        <begin position="88"/>
        <end position="108"/>
    </location>
</feature>
<feature type="transmembrane region" description="Helical" evidence="10">
    <location>
        <begin position="437"/>
        <end position="454"/>
    </location>
</feature>
<dbReference type="EMBL" id="LSFL01000035">
    <property type="protein sequence ID" value="OBY63439.1"/>
    <property type="molecule type" value="Genomic_DNA"/>
</dbReference>
<organism evidence="12 13">
    <name type="scientific">Polaribacter reichenbachii</name>
    <dbReference type="NCBI Taxonomy" id="996801"/>
    <lineage>
        <taxon>Bacteria</taxon>
        <taxon>Pseudomonadati</taxon>
        <taxon>Bacteroidota</taxon>
        <taxon>Flavobacteriia</taxon>
        <taxon>Flavobacteriales</taxon>
        <taxon>Flavobacteriaceae</taxon>
    </lineage>
</organism>
<dbReference type="InterPro" id="IPR047984">
    <property type="entry name" value="XylE-like"/>
</dbReference>
<feature type="transmembrane region" description="Helical" evidence="10">
    <location>
        <begin position="334"/>
        <end position="355"/>
    </location>
</feature>
<evidence type="ECO:0000313" key="12">
    <source>
        <dbReference type="EMBL" id="OBY63439.1"/>
    </source>
</evidence>
<keyword evidence="5" id="KW-0762">Sugar transport</keyword>
<dbReference type="PROSITE" id="PS50850">
    <property type="entry name" value="MFS"/>
    <property type="match status" value="1"/>
</dbReference>
<feature type="transmembrane region" description="Helical" evidence="10">
    <location>
        <begin position="120"/>
        <end position="145"/>
    </location>
</feature>
<keyword evidence="7 10" id="KW-1133">Transmembrane helix</keyword>
<gene>
    <name evidence="12" type="ORF">LPB301_11505</name>
</gene>
<keyword evidence="3 9" id="KW-0813">Transport</keyword>
<dbReference type="PANTHER" id="PTHR48023:SF4">
    <property type="entry name" value="D-XYLOSE-PROTON SYMPORTER-LIKE 2"/>
    <property type="match status" value="1"/>
</dbReference>
<evidence type="ECO:0000259" key="11">
    <source>
        <dbReference type="PROSITE" id="PS50850"/>
    </source>
</evidence>
<dbReference type="InterPro" id="IPR003663">
    <property type="entry name" value="Sugar/inositol_transpt"/>
</dbReference>
<dbReference type="FunFam" id="1.20.1250.20:FF:000122">
    <property type="entry name" value="D-xylose transporter XylE"/>
    <property type="match status" value="1"/>
</dbReference>
<comment type="similarity">
    <text evidence="2 9">Belongs to the major facilitator superfamily. Sugar transporter (TC 2.A.1.1) family.</text>
</comment>
<evidence type="ECO:0000256" key="8">
    <source>
        <dbReference type="ARBA" id="ARBA00023136"/>
    </source>
</evidence>
<dbReference type="PRINTS" id="PR00171">
    <property type="entry name" value="SUGRTRNSPORT"/>
</dbReference>
<dbReference type="SUPFAM" id="SSF103473">
    <property type="entry name" value="MFS general substrate transporter"/>
    <property type="match status" value="1"/>
</dbReference>
<evidence type="ECO:0000256" key="10">
    <source>
        <dbReference type="SAM" id="Phobius"/>
    </source>
</evidence>
<dbReference type="NCBIfam" id="TIGR00879">
    <property type="entry name" value="SP"/>
    <property type="match status" value="1"/>
</dbReference>
<dbReference type="PROSITE" id="PS00217">
    <property type="entry name" value="SUGAR_TRANSPORT_2"/>
    <property type="match status" value="1"/>
</dbReference>
<dbReference type="NCBIfam" id="NF007484">
    <property type="entry name" value="PRK10077.1"/>
    <property type="match status" value="1"/>
</dbReference>
<dbReference type="Pfam" id="PF00083">
    <property type="entry name" value="Sugar_tr"/>
    <property type="match status" value="1"/>
</dbReference>
<evidence type="ECO:0000256" key="6">
    <source>
        <dbReference type="ARBA" id="ARBA00022692"/>
    </source>
</evidence>
<keyword evidence="4" id="KW-1003">Cell membrane</keyword>
<dbReference type="OrthoDB" id="9783823at2"/>
<evidence type="ECO:0000256" key="5">
    <source>
        <dbReference type="ARBA" id="ARBA00022597"/>
    </source>
</evidence>
<dbReference type="STRING" id="996801.BW723_04205"/>
<feature type="transmembrane region" description="Helical" evidence="10">
    <location>
        <begin position="361"/>
        <end position="386"/>
    </location>
</feature>
<evidence type="ECO:0000256" key="4">
    <source>
        <dbReference type="ARBA" id="ARBA00022475"/>
    </source>
</evidence>
<dbReference type="InterPro" id="IPR005828">
    <property type="entry name" value="MFS_sugar_transport-like"/>
</dbReference>
<feature type="domain" description="Major facilitator superfamily (MFS) profile" evidence="11">
    <location>
        <begin position="13"/>
        <end position="458"/>
    </location>
</feature>
<dbReference type="PANTHER" id="PTHR48023">
    <property type="entry name" value="D-XYLOSE-PROTON SYMPORTER-LIKE 2"/>
    <property type="match status" value="1"/>
</dbReference>
<dbReference type="GO" id="GO:0005886">
    <property type="term" value="C:plasma membrane"/>
    <property type="evidence" value="ECO:0007669"/>
    <property type="project" value="UniProtKB-SubCell"/>
</dbReference>
<name>A0A1B8TVA0_9FLAO</name>
<dbReference type="PROSITE" id="PS00216">
    <property type="entry name" value="SUGAR_TRANSPORT_1"/>
    <property type="match status" value="1"/>
</dbReference>
<sequence length="471" mass="51448">MEKTTSSGYLLKLTLVATLGGLLFGYDTAVISGTVSSLESFFVLPFKLGENAANARLGFVVSSALIGCIIGGIFGGVVSKKLGRKKGLILAALLFLFSALGSSMPEIFIKPIGEGDHNLIYVFIVYRIIGGIGVGLASMLSPLYIAEIAPAKSRGKLVSLNQFAIIFGMLVVYFVNYYIAKQGNDTWLNTIGWRWMFASEMIPACLFLFLLFFVPDTPRSLVLKNNPEKALNVLIKVNGLEEGKRILAEIQNTVVSHSGKLFSFGIGVIIIGLLLSIFQQFVGINVVLYYAPEIFKSMGSGTDTALLQTIIVGAVNLLFTVLAIMTVDKFGRKPLMIIGALGMAVAMFALGGAFFSESVGVFALICMLVYVASFAMSWGPVVWVLLSEIFPNKIRGKAMALAVAAQWIANYIVSWTFPMMDKNSYLLEKFNHGFAYWIYGLMGIIATFIVWKYVPETKGKTLEEMEKVWGK</sequence>
<dbReference type="InterPro" id="IPR005829">
    <property type="entry name" value="Sugar_transporter_CS"/>
</dbReference>
<feature type="transmembrane region" description="Helical" evidence="10">
    <location>
        <begin position="261"/>
        <end position="290"/>
    </location>
</feature>
<dbReference type="InterPro" id="IPR036259">
    <property type="entry name" value="MFS_trans_sf"/>
</dbReference>
<keyword evidence="6 10" id="KW-0812">Transmembrane</keyword>
<protein>
    <submittedName>
        <fullName evidence="12">MFS transporter</fullName>
    </submittedName>
</protein>
<dbReference type="InterPro" id="IPR020846">
    <property type="entry name" value="MFS_dom"/>
</dbReference>
<dbReference type="GO" id="GO:0022857">
    <property type="term" value="F:transmembrane transporter activity"/>
    <property type="evidence" value="ECO:0007669"/>
    <property type="project" value="InterPro"/>
</dbReference>
<evidence type="ECO:0000256" key="3">
    <source>
        <dbReference type="ARBA" id="ARBA00022448"/>
    </source>
</evidence>
<keyword evidence="8 10" id="KW-0472">Membrane</keyword>
<dbReference type="KEGG" id="prn:BW723_04205"/>
<dbReference type="AlphaFoldDB" id="A0A1B8TVA0"/>
<dbReference type="Proteomes" id="UP000092612">
    <property type="component" value="Unassembled WGS sequence"/>
</dbReference>
<feature type="transmembrane region" description="Helical" evidence="10">
    <location>
        <begin position="398"/>
        <end position="417"/>
    </location>
</feature>
<reference evidence="13" key="1">
    <citation type="submission" date="2016-02" db="EMBL/GenBank/DDBJ databases">
        <title>Paenibacillus sp. LPB0068, isolated from Crassostrea gigas.</title>
        <authorList>
            <person name="Shin S.-K."/>
            <person name="Yi H."/>
        </authorList>
    </citation>
    <scope>NUCLEOTIDE SEQUENCE [LARGE SCALE GENOMIC DNA]</scope>
    <source>
        <strain evidence="13">KCTC 23969</strain>
    </source>
</reference>
<comment type="caution">
    <text evidence="12">The sequence shown here is derived from an EMBL/GenBank/DDBJ whole genome shotgun (WGS) entry which is preliminary data.</text>
</comment>
<dbReference type="CDD" id="cd17359">
    <property type="entry name" value="MFS_XylE_like"/>
    <property type="match status" value="1"/>
</dbReference>
<evidence type="ECO:0000256" key="9">
    <source>
        <dbReference type="RuleBase" id="RU003346"/>
    </source>
</evidence>
<dbReference type="InterPro" id="IPR050820">
    <property type="entry name" value="MFS_Sugar_Transporter"/>
</dbReference>
<evidence type="ECO:0000313" key="13">
    <source>
        <dbReference type="Proteomes" id="UP000092612"/>
    </source>
</evidence>
<feature type="transmembrane region" description="Helical" evidence="10">
    <location>
        <begin position="191"/>
        <end position="214"/>
    </location>
</feature>